<reference evidence="2" key="4">
    <citation type="submission" date="2019-03" db="UniProtKB">
        <authorList>
            <consortium name="EnsemblPlants"/>
        </authorList>
    </citation>
    <scope>IDENTIFICATION</scope>
</reference>
<dbReference type="EnsemblPlants" id="AET7Gv20286300.1">
    <property type="protein sequence ID" value="AET7Gv20286300.1"/>
    <property type="gene ID" value="AET7Gv20286300"/>
</dbReference>
<dbReference type="Proteomes" id="UP000015105">
    <property type="component" value="Chromosome 7D"/>
</dbReference>
<accession>A0A453QR07</accession>
<dbReference type="Gramene" id="AET7Gv20286300.1">
    <property type="protein sequence ID" value="AET7Gv20286300.1"/>
    <property type="gene ID" value="AET7Gv20286300"/>
</dbReference>
<keyword evidence="3" id="KW-1185">Reference proteome</keyword>
<sequence>QPTRRCGMRMSMQSREMPLEVAFLSTSSEVSPPRTRRHKSPVSFDRDMGSGKPSSSCVPAT</sequence>
<organism evidence="2 3">
    <name type="scientific">Aegilops tauschii subsp. strangulata</name>
    <name type="common">Goatgrass</name>
    <dbReference type="NCBI Taxonomy" id="200361"/>
    <lineage>
        <taxon>Eukaryota</taxon>
        <taxon>Viridiplantae</taxon>
        <taxon>Streptophyta</taxon>
        <taxon>Embryophyta</taxon>
        <taxon>Tracheophyta</taxon>
        <taxon>Spermatophyta</taxon>
        <taxon>Magnoliopsida</taxon>
        <taxon>Liliopsida</taxon>
        <taxon>Poales</taxon>
        <taxon>Poaceae</taxon>
        <taxon>BOP clade</taxon>
        <taxon>Pooideae</taxon>
        <taxon>Triticodae</taxon>
        <taxon>Triticeae</taxon>
        <taxon>Triticinae</taxon>
        <taxon>Aegilops</taxon>
    </lineage>
</organism>
<reference evidence="3" key="2">
    <citation type="journal article" date="2017" name="Nat. Plants">
        <title>The Aegilops tauschii genome reveals multiple impacts of transposons.</title>
        <authorList>
            <person name="Zhao G."/>
            <person name="Zou C."/>
            <person name="Li K."/>
            <person name="Wang K."/>
            <person name="Li T."/>
            <person name="Gao L."/>
            <person name="Zhang X."/>
            <person name="Wang H."/>
            <person name="Yang Z."/>
            <person name="Liu X."/>
            <person name="Jiang W."/>
            <person name="Mao L."/>
            <person name="Kong X."/>
            <person name="Jiao Y."/>
            <person name="Jia J."/>
        </authorList>
    </citation>
    <scope>NUCLEOTIDE SEQUENCE [LARGE SCALE GENOMIC DNA]</scope>
    <source>
        <strain evidence="3">cv. AL8/78</strain>
    </source>
</reference>
<proteinExistence type="predicted"/>
<reference evidence="2" key="5">
    <citation type="journal article" date="2021" name="G3 (Bethesda)">
        <title>Aegilops tauschii genome assembly Aet v5.0 features greater sequence contiguity and improved annotation.</title>
        <authorList>
            <person name="Wang L."/>
            <person name="Zhu T."/>
            <person name="Rodriguez J.C."/>
            <person name="Deal K.R."/>
            <person name="Dubcovsky J."/>
            <person name="McGuire P.E."/>
            <person name="Lux T."/>
            <person name="Spannagl M."/>
            <person name="Mayer K.F.X."/>
            <person name="Baldrich P."/>
            <person name="Meyers B.C."/>
            <person name="Huo N."/>
            <person name="Gu Y.Q."/>
            <person name="Zhou H."/>
            <person name="Devos K.M."/>
            <person name="Bennetzen J.L."/>
            <person name="Unver T."/>
            <person name="Budak H."/>
            <person name="Gulick P.J."/>
            <person name="Galiba G."/>
            <person name="Kalapos B."/>
            <person name="Nelson D.R."/>
            <person name="Li P."/>
            <person name="You F.M."/>
            <person name="Luo M.C."/>
            <person name="Dvorak J."/>
        </authorList>
    </citation>
    <scope>NUCLEOTIDE SEQUENCE [LARGE SCALE GENOMIC DNA]</scope>
    <source>
        <strain evidence="2">cv. AL8/78</strain>
    </source>
</reference>
<protein>
    <submittedName>
        <fullName evidence="2">Uncharacterized protein</fullName>
    </submittedName>
</protein>
<dbReference type="AlphaFoldDB" id="A0A453QR07"/>
<reference evidence="2" key="3">
    <citation type="journal article" date="2017" name="Nature">
        <title>Genome sequence of the progenitor of the wheat D genome Aegilops tauschii.</title>
        <authorList>
            <person name="Luo M.C."/>
            <person name="Gu Y.Q."/>
            <person name="Puiu D."/>
            <person name="Wang H."/>
            <person name="Twardziok S.O."/>
            <person name="Deal K.R."/>
            <person name="Huo N."/>
            <person name="Zhu T."/>
            <person name="Wang L."/>
            <person name="Wang Y."/>
            <person name="McGuire P.E."/>
            <person name="Liu S."/>
            <person name="Long H."/>
            <person name="Ramasamy R.K."/>
            <person name="Rodriguez J.C."/>
            <person name="Van S.L."/>
            <person name="Yuan L."/>
            <person name="Wang Z."/>
            <person name="Xia Z."/>
            <person name="Xiao L."/>
            <person name="Anderson O.D."/>
            <person name="Ouyang S."/>
            <person name="Liang Y."/>
            <person name="Zimin A.V."/>
            <person name="Pertea G."/>
            <person name="Qi P."/>
            <person name="Bennetzen J.L."/>
            <person name="Dai X."/>
            <person name="Dawson M.W."/>
            <person name="Muller H.G."/>
            <person name="Kugler K."/>
            <person name="Rivarola-Duarte L."/>
            <person name="Spannagl M."/>
            <person name="Mayer K.F.X."/>
            <person name="Lu F.H."/>
            <person name="Bevan M.W."/>
            <person name="Leroy P."/>
            <person name="Li P."/>
            <person name="You F.M."/>
            <person name="Sun Q."/>
            <person name="Liu Z."/>
            <person name="Lyons E."/>
            <person name="Wicker T."/>
            <person name="Salzberg S.L."/>
            <person name="Devos K.M."/>
            <person name="Dvorak J."/>
        </authorList>
    </citation>
    <scope>NUCLEOTIDE SEQUENCE [LARGE SCALE GENOMIC DNA]</scope>
    <source>
        <strain evidence="2">cv. AL8/78</strain>
    </source>
</reference>
<feature type="compositionally biased region" description="Polar residues" evidence="1">
    <location>
        <begin position="52"/>
        <end position="61"/>
    </location>
</feature>
<feature type="region of interest" description="Disordered" evidence="1">
    <location>
        <begin position="25"/>
        <end position="61"/>
    </location>
</feature>
<evidence type="ECO:0000313" key="3">
    <source>
        <dbReference type="Proteomes" id="UP000015105"/>
    </source>
</evidence>
<evidence type="ECO:0000256" key="1">
    <source>
        <dbReference type="SAM" id="MobiDB-lite"/>
    </source>
</evidence>
<evidence type="ECO:0000313" key="2">
    <source>
        <dbReference type="EnsemblPlants" id="AET7Gv20286300.1"/>
    </source>
</evidence>
<name>A0A453QR07_AEGTS</name>
<reference evidence="3" key="1">
    <citation type="journal article" date="2014" name="Science">
        <title>Ancient hybridizations among the ancestral genomes of bread wheat.</title>
        <authorList>
            <consortium name="International Wheat Genome Sequencing Consortium,"/>
            <person name="Marcussen T."/>
            <person name="Sandve S.R."/>
            <person name="Heier L."/>
            <person name="Spannagl M."/>
            <person name="Pfeifer M."/>
            <person name="Jakobsen K.S."/>
            <person name="Wulff B.B."/>
            <person name="Steuernagel B."/>
            <person name="Mayer K.F."/>
            <person name="Olsen O.A."/>
        </authorList>
    </citation>
    <scope>NUCLEOTIDE SEQUENCE [LARGE SCALE GENOMIC DNA]</scope>
    <source>
        <strain evidence="3">cv. AL8/78</strain>
    </source>
</reference>